<comment type="function">
    <text evidence="1">Crystallins are the dominant structural components of the vertebrate eye lens.</text>
</comment>
<dbReference type="SUPFAM" id="SSF49695">
    <property type="entry name" value="gamma-Crystallin-like"/>
    <property type="match status" value="3"/>
</dbReference>
<name>A0AAV7CDH2_ENGPU</name>
<dbReference type="InterPro" id="IPR011024">
    <property type="entry name" value="G_crystallin-like"/>
</dbReference>
<feature type="domain" description="Beta/gamma crystallin 'Greek key'" evidence="6">
    <location>
        <begin position="885"/>
        <end position="928"/>
    </location>
</feature>
<dbReference type="Gene3D" id="2.80.10.50">
    <property type="match status" value="1"/>
</dbReference>
<dbReference type="AlphaFoldDB" id="A0AAV7CDH2"/>
<dbReference type="SUPFAM" id="SSF50370">
    <property type="entry name" value="Ricin B-like lectins"/>
    <property type="match status" value="1"/>
</dbReference>
<feature type="region of interest" description="Disordered" evidence="5">
    <location>
        <begin position="66"/>
        <end position="87"/>
    </location>
</feature>
<keyword evidence="3" id="KW-0273">Eye lens protein</keyword>
<evidence type="ECO:0000313" key="8">
    <source>
        <dbReference type="Proteomes" id="UP000824782"/>
    </source>
</evidence>
<sequence length="1153" mass="128941">MEDGSVYETKEPQGDMTSTLNHSGPENDLDIQNSVEAAGEKLEKHVNNEAQQVNVVNAVSAELNNKDTPYGNVEESAACSEPNNSVEESDLPDHIVFKNGCLVDPHNTACTNQDLQHTMTQEEHFPPTQHSPESSFNDSMANEEYTLDSSSDMEKFAETIRKLESPSTLPQKRKKARAPKSPGPYYGLPPIREDYLEKILDNEAFSFGLGKKDRAKDLAPMALFKMQSKETAEKLKPKRASADQSMLLKSLRSKAEPLSIPQEACDKENADVTDVAVKRSRIESIYSTFKSPFAARSDENVFSPTVTTVSSITTSFDTPRKEFTPSGKTYDLKTTDSVQTAHTSVTEGKGAFTQSSSGFLHSDSAEQQISTPMPSMESSLEGNSRVNGDLKVALPDSNGHLDVIHSTPEGNKTMPTFANLLALDKPASSEIFFFKGQEQTIADSTEEVSLKGSEKINPRPGKVVILTEPEHGGDVFEIFTDVNDCTSWKLSPTICIKTVRGCWILYELPNYEGRTIALEEGDLEVTDPWGNELQDENSHSPVVIGSIRHVVKDYRICRIDLFTDPDGLGVMSSYYDDTEEVQVYGRLQRTCSIKVHCGVWLIYEESGFQGIPFILESGEYPDLSFLNIQEAYIGSMRPLKMGSRKVEIPYEPMIIIFEKPMFEGRQVELDKEMFALENLEIPEATGEEKALTFSTVGSIKVLSGLWVAYEKPGYEGHQYLLEEGDYEEWSQWGGYNGLLQSLRPMLSDFSTPHMVMYSEKDFDEKASNINVLGIISNMEETGFGLNIRSINVLSGVWAAYECPDFTGEQYILEKGMYSNFSDWGAKNCKVSSVQPILMEVLENAANFRVQLFSEPDFKGQSQLLEADTSNIEESFKIMSCKVTSGRWAAYDQADFSGSTWVLEEGSFPNLCAMGCPHDAIIRSVKTIKYEFSDPNLVLFGKENYKGRRVKLSKETPNLQAMGYSPDLRSLEVLGGVWVFYEYENYRGKQLLILPGKIAKWTQFSEWDKIGSLRPLRQKRLYFKLRNKANGMLMSTNGSLDDIKLLRIQVMEDTGAEDQIWVYHKGVFRCRIGEDCTLANAGTVITTGSKLGLSLEQTGASMLWNISPDGRIYSRSKPNFVLDIKGGTQYDQQHVVLNPITEGKLSQLWEICVL</sequence>
<evidence type="ECO:0000259" key="6">
    <source>
        <dbReference type="PROSITE" id="PS50915"/>
    </source>
</evidence>
<dbReference type="PANTHER" id="PTHR11818">
    <property type="entry name" value="BETA/GAMMA CRYSTALLIN"/>
    <property type="match status" value="1"/>
</dbReference>
<dbReference type="InterPro" id="IPR035992">
    <property type="entry name" value="Ricin_B-like_lectins"/>
</dbReference>
<evidence type="ECO:0000313" key="7">
    <source>
        <dbReference type="EMBL" id="KAG8582368.1"/>
    </source>
</evidence>
<dbReference type="EMBL" id="WNYA01000003">
    <property type="protein sequence ID" value="KAG8582368.1"/>
    <property type="molecule type" value="Genomic_DNA"/>
</dbReference>
<dbReference type="Proteomes" id="UP000824782">
    <property type="component" value="Unassembled WGS sequence"/>
</dbReference>
<dbReference type="PANTHER" id="PTHR11818:SF2">
    <property type="entry name" value="BETA_GAMMA CRYSTALLIN DOMAIN-CONTAINING PROTEIN 1"/>
    <property type="match status" value="1"/>
</dbReference>
<feature type="domain" description="Beta/gamma crystallin 'Greek key'" evidence="6">
    <location>
        <begin position="652"/>
        <end position="703"/>
    </location>
</feature>
<comment type="caution">
    <text evidence="7">The sequence shown here is derived from an EMBL/GenBank/DDBJ whole genome shotgun (WGS) entry which is preliminary data.</text>
</comment>
<feature type="domain" description="Beta/gamma crystallin 'Greek key'" evidence="6">
    <location>
        <begin position="704"/>
        <end position="746"/>
    </location>
</feature>
<feature type="region of interest" description="Disordered" evidence="5">
    <location>
        <begin position="1"/>
        <end position="30"/>
    </location>
</feature>
<feature type="domain" description="Beta/gamma crystallin 'Greek key'" evidence="6">
    <location>
        <begin position="975"/>
        <end position="1016"/>
    </location>
</feature>
<dbReference type="SMART" id="SM00458">
    <property type="entry name" value="RICIN"/>
    <property type="match status" value="1"/>
</dbReference>
<gene>
    <name evidence="7" type="ORF">GDO81_008027</name>
</gene>
<evidence type="ECO:0000256" key="4">
    <source>
        <dbReference type="ARBA" id="ARBA00022737"/>
    </source>
</evidence>
<proteinExistence type="inferred from homology"/>
<organism evidence="7 8">
    <name type="scientific">Engystomops pustulosus</name>
    <name type="common">Tungara frog</name>
    <name type="synonym">Physalaemus pustulosus</name>
    <dbReference type="NCBI Taxonomy" id="76066"/>
    <lineage>
        <taxon>Eukaryota</taxon>
        <taxon>Metazoa</taxon>
        <taxon>Chordata</taxon>
        <taxon>Craniata</taxon>
        <taxon>Vertebrata</taxon>
        <taxon>Euteleostomi</taxon>
        <taxon>Amphibia</taxon>
        <taxon>Batrachia</taxon>
        <taxon>Anura</taxon>
        <taxon>Neobatrachia</taxon>
        <taxon>Hyloidea</taxon>
        <taxon>Leptodactylidae</taxon>
        <taxon>Leiuperinae</taxon>
        <taxon>Engystomops</taxon>
    </lineage>
</organism>
<evidence type="ECO:0000256" key="5">
    <source>
        <dbReference type="SAM" id="MobiDB-lite"/>
    </source>
</evidence>
<accession>A0AAV7CDH2</accession>
<keyword evidence="8" id="KW-1185">Reference proteome</keyword>
<dbReference type="GO" id="GO:0005212">
    <property type="term" value="F:structural constituent of eye lens"/>
    <property type="evidence" value="ECO:0007669"/>
    <property type="project" value="UniProtKB-KW"/>
</dbReference>
<feature type="domain" description="Beta/gamma crystallin 'Greek key'" evidence="6">
    <location>
        <begin position="934"/>
        <end position="974"/>
    </location>
</feature>
<protein>
    <recommendedName>
        <fullName evidence="6">Beta/gamma crystallin 'Greek key' domain-containing protein</fullName>
    </recommendedName>
</protein>
<evidence type="ECO:0000256" key="1">
    <source>
        <dbReference type="ARBA" id="ARBA00003689"/>
    </source>
</evidence>
<feature type="domain" description="Beta/gamma crystallin 'Greek key'" evidence="6">
    <location>
        <begin position="598"/>
        <end position="640"/>
    </location>
</feature>
<feature type="compositionally biased region" description="Polar residues" evidence="5">
    <location>
        <begin position="15"/>
        <end position="30"/>
    </location>
</feature>
<dbReference type="PROSITE" id="PS50231">
    <property type="entry name" value="RICIN_B_LECTIN"/>
    <property type="match status" value="1"/>
</dbReference>
<comment type="similarity">
    <text evidence="2">Belongs to the beta/gamma-crystallin family.</text>
</comment>
<dbReference type="PROSITE" id="PS50915">
    <property type="entry name" value="CRYSTALLIN_BETA_GAMMA"/>
    <property type="match status" value="9"/>
</dbReference>
<dbReference type="SMART" id="SM00247">
    <property type="entry name" value="XTALbg"/>
    <property type="match status" value="6"/>
</dbReference>
<reference evidence="7" key="1">
    <citation type="thesis" date="2020" institute="ProQuest LLC" country="789 East Eisenhower Parkway, Ann Arbor, MI, USA">
        <title>Comparative Genomics and Chromosome Evolution.</title>
        <authorList>
            <person name="Mudd A.B."/>
        </authorList>
    </citation>
    <scope>NUCLEOTIDE SEQUENCE</scope>
    <source>
        <strain evidence="7">237g6f4</strain>
        <tissue evidence="7">Blood</tissue>
    </source>
</reference>
<dbReference type="Gene3D" id="2.60.20.10">
    <property type="entry name" value="Crystallins"/>
    <property type="match status" value="6"/>
</dbReference>
<evidence type="ECO:0000256" key="3">
    <source>
        <dbReference type="ARBA" id="ARBA00022613"/>
    </source>
</evidence>
<evidence type="ECO:0000256" key="2">
    <source>
        <dbReference type="ARBA" id="ARBA00009646"/>
    </source>
</evidence>
<feature type="domain" description="Beta/gamma crystallin 'Greek key'" evidence="6">
    <location>
        <begin position="501"/>
        <end position="551"/>
    </location>
</feature>
<keyword evidence="4" id="KW-0677">Repeat</keyword>
<feature type="region of interest" description="Disordered" evidence="5">
    <location>
        <begin position="162"/>
        <end position="186"/>
    </location>
</feature>
<feature type="domain" description="Beta/gamma crystallin 'Greek key'" evidence="6">
    <location>
        <begin position="847"/>
        <end position="884"/>
    </location>
</feature>
<dbReference type="InterPro" id="IPR050252">
    <property type="entry name" value="Beta/Gamma-Crystallin"/>
</dbReference>
<dbReference type="PRINTS" id="PR01367">
    <property type="entry name" value="BGCRYSTALLIN"/>
</dbReference>
<dbReference type="InterPro" id="IPR000772">
    <property type="entry name" value="Ricin_B_lectin"/>
</dbReference>
<feature type="domain" description="Beta/gamma crystallin 'Greek key'" evidence="6">
    <location>
        <begin position="795"/>
        <end position="837"/>
    </location>
</feature>
<dbReference type="InterPro" id="IPR001064">
    <property type="entry name" value="Beta/gamma_crystallin"/>
</dbReference>
<dbReference type="Pfam" id="PF00030">
    <property type="entry name" value="Crystall"/>
    <property type="match status" value="6"/>
</dbReference>